<comment type="caution">
    <text evidence="1">The sequence shown here is derived from an EMBL/GenBank/DDBJ whole genome shotgun (WGS) entry which is preliminary data.</text>
</comment>
<keyword evidence="2" id="KW-1185">Reference proteome</keyword>
<name>A0A9D4BM61_DREPO</name>
<evidence type="ECO:0000313" key="2">
    <source>
        <dbReference type="Proteomes" id="UP000828390"/>
    </source>
</evidence>
<proteinExistence type="predicted"/>
<sequence>MHLLQGFHQSVVLYVIRRFTVFAPPQDPRRKLIHLESRMSQTCAVVDSLDYGPILICQLPEGSRSPCYGSKQRTHTAMDIVEEISAHTLQWIFWIGE</sequence>
<reference evidence="1" key="2">
    <citation type="submission" date="2020-11" db="EMBL/GenBank/DDBJ databases">
        <authorList>
            <person name="McCartney M.A."/>
            <person name="Auch B."/>
            <person name="Kono T."/>
            <person name="Mallez S."/>
            <person name="Becker A."/>
            <person name="Gohl D.M."/>
            <person name="Silverstein K.A.T."/>
            <person name="Koren S."/>
            <person name="Bechman K.B."/>
            <person name="Herman A."/>
            <person name="Abrahante J.E."/>
            <person name="Garbe J."/>
        </authorList>
    </citation>
    <scope>NUCLEOTIDE SEQUENCE</scope>
    <source>
        <strain evidence="1">Duluth1</strain>
        <tissue evidence="1">Whole animal</tissue>
    </source>
</reference>
<evidence type="ECO:0000313" key="1">
    <source>
        <dbReference type="EMBL" id="KAH3699976.1"/>
    </source>
</evidence>
<protein>
    <submittedName>
        <fullName evidence="1">Uncharacterized protein</fullName>
    </submittedName>
</protein>
<dbReference type="AlphaFoldDB" id="A0A9D4BM61"/>
<dbReference type="Proteomes" id="UP000828390">
    <property type="component" value="Unassembled WGS sequence"/>
</dbReference>
<organism evidence="1 2">
    <name type="scientific">Dreissena polymorpha</name>
    <name type="common">Zebra mussel</name>
    <name type="synonym">Mytilus polymorpha</name>
    <dbReference type="NCBI Taxonomy" id="45954"/>
    <lineage>
        <taxon>Eukaryota</taxon>
        <taxon>Metazoa</taxon>
        <taxon>Spiralia</taxon>
        <taxon>Lophotrochozoa</taxon>
        <taxon>Mollusca</taxon>
        <taxon>Bivalvia</taxon>
        <taxon>Autobranchia</taxon>
        <taxon>Heteroconchia</taxon>
        <taxon>Euheterodonta</taxon>
        <taxon>Imparidentia</taxon>
        <taxon>Neoheterodontei</taxon>
        <taxon>Myida</taxon>
        <taxon>Dreissenoidea</taxon>
        <taxon>Dreissenidae</taxon>
        <taxon>Dreissena</taxon>
    </lineage>
</organism>
<dbReference type="EMBL" id="JAIWYP010000015">
    <property type="protein sequence ID" value="KAH3699976.1"/>
    <property type="molecule type" value="Genomic_DNA"/>
</dbReference>
<reference evidence="1" key="1">
    <citation type="journal article" date="2019" name="bioRxiv">
        <title>The Genome of the Zebra Mussel, Dreissena polymorpha: A Resource for Invasive Species Research.</title>
        <authorList>
            <person name="McCartney M.A."/>
            <person name="Auch B."/>
            <person name="Kono T."/>
            <person name="Mallez S."/>
            <person name="Zhang Y."/>
            <person name="Obille A."/>
            <person name="Becker A."/>
            <person name="Abrahante J.E."/>
            <person name="Garbe J."/>
            <person name="Badalamenti J.P."/>
            <person name="Herman A."/>
            <person name="Mangelson H."/>
            <person name="Liachko I."/>
            <person name="Sullivan S."/>
            <person name="Sone E.D."/>
            <person name="Koren S."/>
            <person name="Silverstein K.A.T."/>
            <person name="Beckman K.B."/>
            <person name="Gohl D.M."/>
        </authorList>
    </citation>
    <scope>NUCLEOTIDE SEQUENCE</scope>
    <source>
        <strain evidence="1">Duluth1</strain>
        <tissue evidence="1">Whole animal</tissue>
    </source>
</reference>
<gene>
    <name evidence="1" type="ORF">DPMN_074938</name>
</gene>
<accession>A0A9D4BM61</accession>